<dbReference type="EMBL" id="JAPFFF010000006">
    <property type="protein sequence ID" value="KAK8886894.1"/>
    <property type="molecule type" value="Genomic_DNA"/>
</dbReference>
<reference evidence="2 3" key="1">
    <citation type="submission" date="2024-04" db="EMBL/GenBank/DDBJ databases">
        <title>Tritrichomonas musculus Genome.</title>
        <authorList>
            <person name="Alves-Ferreira E."/>
            <person name="Grigg M."/>
            <person name="Lorenzi H."/>
            <person name="Galac M."/>
        </authorList>
    </citation>
    <scope>NUCLEOTIDE SEQUENCE [LARGE SCALE GENOMIC DNA]</scope>
    <source>
        <strain evidence="2 3">EAF2021</strain>
    </source>
</reference>
<feature type="transmembrane region" description="Helical" evidence="1">
    <location>
        <begin position="392"/>
        <end position="408"/>
    </location>
</feature>
<evidence type="ECO:0000256" key="1">
    <source>
        <dbReference type="SAM" id="Phobius"/>
    </source>
</evidence>
<keyword evidence="1" id="KW-0812">Transmembrane</keyword>
<feature type="transmembrane region" description="Helical" evidence="1">
    <location>
        <begin position="351"/>
        <end position="372"/>
    </location>
</feature>
<comment type="caution">
    <text evidence="2">The sequence shown here is derived from an EMBL/GenBank/DDBJ whole genome shotgun (WGS) entry which is preliminary data.</text>
</comment>
<proteinExistence type="predicted"/>
<name>A0ABR2K760_9EUKA</name>
<keyword evidence="1" id="KW-1133">Transmembrane helix</keyword>
<evidence type="ECO:0000313" key="2">
    <source>
        <dbReference type="EMBL" id="KAK8886894.1"/>
    </source>
</evidence>
<keyword evidence="1" id="KW-0472">Membrane</keyword>
<gene>
    <name evidence="2" type="ORF">M9Y10_037927</name>
</gene>
<sequence>MHFESDNVFVEKSSSRFYFSDQIILNSLKDILQDDIKGNFSVLQSIADKNNDPGLFFLFYNILYFGLFSIEPDIPLSSKYLSKSASMNHSLAQTLQLISQEDEEGTVIFNQFYENYELYQKNIEGDKNEMQLYQRFYIANKLFYDYHKNNYSSSNPRKCYDIIKAYGIERSNLHFIPNTRNDTNCYKAYKIFRHHNHKDAMNLVRSLSNKICNNEIPYSERKPFDDPYILAYYIHKYDCDLSIELIRQSLHNHAAIKDILSQAEEMEKKQNLLYSLKIYKILSHFGIDSAIDHSLRISKILNLKLPVSIKNMKKLNDQIRQEKCIDDLKASINFSSDLLTSLSHLKHAVKLIPQSILIAGPFKGLIMLINFFNSNNNSDKSFSIYNIIKDNIDLSIFCIGTLAFAYLIKLRLDLFFMT</sequence>
<keyword evidence="3" id="KW-1185">Reference proteome</keyword>
<evidence type="ECO:0000313" key="3">
    <source>
        <dbReference type="Proteomes" id="UP001470230"/>
    </source>
</evidence>
<dbReference type="Proteomes" id="UP001470230">
    <property type="component" value="Unassembled WGS sequence"/>
</dbReference>
<organism evidence="2 3">
    <name type="scientific">Tritrichomonas musculus</name>
    <dbReference type="NCBI Taxonomy" id="1915356"/>
    <lineage>
        <taxon>Eukaryota</taxon>
        <taxon>Metamonada</taxon>
        <taxon>Parabasalia</taxon>
        <taxon>Tritrichomonadida</taxon>
        <taxon>Tritrichomonadidae</taxon>
        <taxon>Tritrichomonas</taxon>
    </lineage>
</organism>
<accession>A0ABR2K760</accession>
<protein>
    <submittedName>
        <fullName evidence="2">Uncharacterized protein</fullName>
    </submittedName>
</protein>